<gene>
    <name evidence="7" type="ORF">ES288_A08G139700v1</name>
</gene>
<comment type="subcellular location">
    <subcellularLocation>
        <location evidence="1">Secreted</location>
    </subcellularLocation>
</comment>
<dbReference type="Pfam" id="PF05498">
    <property type="entry name" value="RALF"/>
    <property type="match status" value="1"/>
</dbReference>
<name>A0A5D2FJX0_GOSDA</name>
<dbReference type="GO" id="GO:0009506">
    <property type="term" value="C:plasmodesma"/>
    <property type="evidence" value="ECO:0007669"/>
    <property type="project" value="TreeGrafter"/>
</dbReference>
<dbReference type="PANTHER" id="PTHR33136:SF13">
    <property type="entry name" value="OS10G0328900 PROTEIN"/>
    <property type="match status" value="1"/>
</dbReference>
<dbReference type="EMBL" id="CM017695">
    <property type="protein sequence ID" value="TYH06224.1"/>
    <property type="molecule type" value="Genomic_DNA"/>
</dbReference>
<evidence type="ECO:0000313" key="8">
    <source>
        <dbReference type="Proteomes" id="UP000323506"/>
    </source>
</evidence>
<sequence>MTLYTETKVIGKHYGSSLVFDANTSSFLLGVSLHLTTLLIATSFTVYSSGLVETEGSGFQGWMAVCMAMGELEMESEISRCVLESNNRYISYGALQGDTVPCSRRGASYYNCQPGAEANPYDRGCSAINRCRH</sequence>
<evidence type="ECO:0000256" key="4">
    <source>
        <dbReference type="ARBA" id="ARBA00022702"/>
    </source>
</evidence>
<evidence type="ECO:0008006" key="9">
    <source>
        <dbReference type="Google" id="ProtNLM"/>
    </source>
</evidence>
<evidence type="ECO:0000313" key="7">
    <source>
        <dbReference type="EMBL" id="TYH06224.1"/>
    </source>
</evidence>
<keyword evidence="6" id="KW-1015">Disulfide bond</keyword>
<dbReference type="GO" id="GO:0005179">
    <property type="term" value="F:hormone activity"/>
    <property type="evidence" value="ECO:0007669"/>
    <property type="project" value="UniProtKB-KW"/>
</dbReference>
<dbReference type="InterPro" id="IPR008801">
    <property type="entry name" value="RALF"/>
</dbReference>
<evidence type="ECO:0000256" key="1">
    <source>
        <dbReference type="ARBA" id="ARBA00004613"/>
    </source>
</evidence>
<keyword evidence="5" id="KW-0732">Signal</keyword>
<dbReference type="AlphaFoldDB" id="A0A5D2FJX0"/>
<dbReference type="GO" id="GO:0040008">
    <property type="term" value="P:regulation of growth"/>
    <property type="evidence" value="ECO:0007669"/>
    <property type="project" value="UniProtKB-ARBA"/>
</dbReference>
<dbReference type="GO" id="GO:0019722">
    <property type="term" value="P:calcium-mediated signaling"/>
    <property type="evidence" value="ECO:0007669"/>
    <property type="project" value="TreeGrafter"/>
</dbReference>
<dbReference type="GO" id="GO:0005576">
    <property type="term" value="C:extracellular region"/>
    <property type="evidence" value="ECO:0007669"/>
    <property type="project" value="UniProtKB-SubCell"/>
</dbReference>
<organism evidence="7 8">
    <name type="scientific">Gossypium darwinii</name>
    <name type="common">Darwin's cotton</name>
    <name type="synonym">Gossypium barbadense var. darwinii</name>
    <dbReference type="NCBI Taxonomy" id="34276"/>
    <lineage>
        <taxon>Eukaryota</taxon>
        <taxon>Viridiplantae</taxon>
        <taxon>Streptophyta</taxon>
        <taxon>Embryophyta</taxon>
        <taxon>Tracheophyta</taxon>
        <taxon>Spermatophyta</taxon>
        <taxon>Magnoliopsida</taxon>
        <taxon>eudicotyledons</taxon>
        <taxon>Gunneridae</taxon>
        <taxon>Pentapetalae</taxon>
        <taxon>rosids</taxon>
        <taxon>malvids</taxon>
        <taxon>Malvales</taxon>
        <taxon>Malvaceae</taxon>
        <taxon>Malvoideae</taxon>
        <taxon>Gossypium</taxon>
    </lineage>
</organism>
<comment type="similarity">
    <text evidence="2">Belongs to the plant rapid alkalinization factor (RALF) family.</text>
</comment>
<dbReference type="PANTHER" id="PTHR33136">
    <property type="entry name" value="RAPID ALKALINIZATION FACTOR-LIKE"/>
    <property type="match status" value="1"/>
</dbReference>
<reference evidence="7 8" key="1">
    <citation type="submission" date="2019-06" db="EMBL/GenBank/DDBJ databases">
        <title>WGS assembly of Gossypium darwinii.</title>
        <authorList>
            <person name="Chen Z.J."/>
            <person name="Sreedasyam A."/>
            <person name="Ando A."/>
            <person name="Song Q."/>
            <person name="De L."/>
            <person name="Hulse-Kemp A."/>
            <person name="Ding M."/>
            <person name="Ye W."/>
            <person name="Kirkbride R."/>
            <person name="Jenkins J."/>
            <person name="Plott C."/>
            <person name="Lovell J."/>
            <person name="Lin Y.-M."/>
            <person name="Vaughn R."/>
            <person name="Liu B."/>
            <person name="Li W."/>
            <person name="Simpson S."/>
            <person name="Scheffler B."/>
            <person name="Saski C."/>
            <person name="Grover C."/>
            <person name="Hu G."/>
            <person name="Conover J."/>
            <person name="Carlson J."/>
            <person name="Shu S."/>
            <person name="Boston L."/>
            <person name="Williams M."/>
            <person name="Peterson D."/>
            <person name="Mcgee K."/>
            <person name="Jones D."/>
            <person name="Wendel J."/>
            <person name="Stelly D."/>
            <person name="Grimwood J."/>
            <person name="Schmutz J."/>
        </authorList>
    </citation>
    <scope>NUCLEOTIDE SEQUENCE [LARGE SCALE GENOMIC DNA]</scope>
    <source>
        <strain evidence="7">1808015.09</strain>
    </source>
</reference>
<evidence type="ECO:0000256" key="2">
    <source>
        <dbReference type="ARBA" id="ARBA00009178"/>
    </source>
</evidence>
<proteinExistence type="inferred from homology"/>
<protein>
    <recommendedName>
        <fullName evidence="9">Rapid alkalinization factor 1</fullName>
    </recommendedName>
</protein>
<keyword evidence="3" id="KW-0964">Secreted</keyword>
<keyword evidence="4" id="KW-0372">Hormone</keyword>
<evidence type="ECO:0000256" key="5">
    <source>
        <dbReference type="ARBA" id="ARBA00022729"/>
    </source>
</evidence>
<evidence type="ECO:0000256" key="6">
    <source>
        <dbReference type="ARBA" id="ARBA00023157"/>
    </source>
</evidence>
<keyword evidence="8" id="KW-1185">Reference proteome</keyword>
<accession>A0A5D2FJX0</accession>
<evidence type="ECO:0000256" key="3">
    <source>
        <dbReference type="ARBA" id="ARBA00022525"/>
    </source>
</evidence>
<dbReference type="Proteomes" id="UP000323506">
    <property type="component" value="Chromosome A08"/>
</dbReference>